<dbReference type="EMBL" id="JACNJH010000222">
    <property type="protein sequence ID" value="MBC8362811.1"/>
    <property type="molecule type" value="Genomic_DNA"/>
</dbReference>
<dbReference type="PANTHER" id="PTHR12993:SF28">
    <property type="entry name" value="LMBE FAMILY PROTEIN"/>
    <property type="match status" value="1"/>
</dbReference>
<dbReference type="InterPro" id="IPR003737">
    <property type="entry name" value="GlcNAc_PI_deacetylase-related"/>
</dbReference>
<evidence type="ECO:0000313" key="2">
    <source>
        <dbReference type="Proteomes" id="UP000603434"/>
    </source>
</evidence>
<reference evidence="1 2" key="1">
    <citation type="submission" date="2020-08" db="EMBL/GenBank/DDBJ databases">
        <title>Bridging the membrane lipid divide: bacteria of the FCB group superphylum have the potential to synthesize archaeal ether lipids.</title>
        <authorList>
            <person name="Villanueva L."/>
            <person name="Von Meijenfeldt F.A.B."/>
            <person name="Westbye A.B."/>
            <person name="Yadav S."/>
            <person name="Hopmans E.C."/>
            <person name="Dutilh B.E."/>
            <person name="Sinninghe Damste J.S."/>
        </authorList>
    </citation>
    <scope>NUCLEOTIDE SEQUENCE [LARGE SCALE GENOMIC DNA]</scope>
    <source>
        <strain evidence="1">NIOZ-UU30</strain>
    </source>
</reference>
<gene>
    <name evidence="1" type="ORF">H8E23_15610</name>
</gene>
<evidence type="ECO:0000313" key="1">
    <source>
        <dbReference type="EMBL" id="MBC8362811.1"/>
    </source>
</evidence>
<sequence length="241" mass="27196">MLTAADVMVISAHPDDAEIGIAGTVAQWTRQGRQVVYIVCTSGEKGTSDRSLQPEELACIREKEQLAAAQILGVHAVKFLRYSDQGLEDTPEFRKQIVRLIRMYRPAIVATSDPYRRYIWHRDHRIIGQVALDAVYPLARDHLAYPDLLEAGLEPHNVQEMLFWAAEDVNYRSDITSTFDLKLAALRCHATQVKGFGISDVEAWLRDFCRKMAAGENFELAEAFHRVKIYGHPVSADNSPD</sequence>
<dbReference type="Gene3D" id="3.40.50.10320">
    <property type="entry name" value="LmbE-like"/>
    <property type="match status" value="1"/>
</dbReference>
<dbReference type="GO" id="GO:0016811">
    <property type="term" value="F:hydrolase activity, acting on carbon-nitrogen (but not peptide) bonds, in linear amides"/>
    <property type="evidence" value="ECO:0007669"/>
    <property type="project" value="TreeGrafter"/>
</dbReference>
<accession>A0A8J6TNT2</accession>
<dbReference type="PANTHER" id="PTHR12993">
    <property type="entry name" value="N-ACETYLGLUCOSAMINYL-PHOSPHATIDYLINOSITOL DE-N-ACETYLASE-RELATED"/>
    <property type="match status" value="1"/>
</dbReference>
<protein>
    <submittedName>
        <fullName evidence="1">PIG-L family deacetylase</fullName>
    </submittedName>
</protein>
<comment type="caution">
    <text evidence="1">The sequence shown here is derived from an EMBL/GenBank/DDBJ whole genome shotgun (WGS) entry which is preliminary data.</text>
</comment>
<organism evidence="1 2">
    <name type="scientific">Candidatus Desulfatibia profunda</name>
    <dbReference type="NCBI Taxonomy" id="2841695"/>
    <lineage>
        <taxon>Bacteria</taxon>
        <taxon>Pseudomonadati</taxon>
        <taxon>Thermodesulfobacteriota</taxon>
        <taxon>Desulfobacteria</taxon>
        <taxon>Desulfobacterales</taxon>
        <taxon>Desulfobacterales incertae sedis</taxon>
        <taxon>Candidatus Desulfatibia</taxon>
    </lineage>
</organism>
<dbReference type="InterPro" id="IPR024078">
    <property type="entry name" value="LmbE-like_dom_sf"/>
</dbReference>
<dbReference type="SUPFAM" id="SSF102588">
    <property type="entry name" value="LmbE-like"/>
    <property type="match status" value="1"/>
</dbReference>
<proteinExistence type="predicted"/>
<dbReference type="Pfam" id="PF02585">
    <property type="entry name" value="PIG-L"/>
    <property type="match status" value="1"/>
</dbReference>
<dbReference type="Proteomes" id="UP000603434">
    <property type="component" value="Unassembled WGS sequence"/>
</dbReference>
<dbReference type="AlphaFoldDB" id="A0A8J6TNT2"/>
<name>A0A8J6TNT2_9BACT</name>